<comment type="caution">
    <text evidence="4">The sequence shown here is derived from an EMBL/GenBank/DDBJ whole genome shotgun (WGS) entry which is preliminary data.</text>
</comment>
<dbReference type="AlphaFoldDB" id="A0A2S8F5M6"/>
<dbReference type="EMBL" id="PUIB01000028">
    <property type="protein sequence ID" value="PQO27234.1"/>
    <property type="molecule type" value="Genomic_DNA"/>
</dbReference>
<name>A0A2S8F5M6_9BACT</name>
<dbReference type="Gene3D" id="3.20.20.370">
    <property type="entry name" value="Glycoside hydrolase/deacetylase"/>
    <property type="match status" value="1"/>
</dbReference>
<evidence type="ECO:0000313" key="5">
    <source>
        <dbReference type="Proteomes" id="UP000239388"/>
    </source>
</evidence>
<evidence type="ECO:0000256" key="1">
    <source>
        <dbReference type="ARBA" id="ARBA00004613"/>
    </source>
</evidence>
<dbReference type="CDD" id="cd10918">
    <property type="entry name" value="CE4_NodB_like_5s_6s"/>
    <property type="match status" value="1"/>
</dbReference>
<gene>
    <name evidence="4" type="ORF">C5Y98_28770</name>
</gene>
<dbReference type="InterPro" id="IPR011330">
    <property type="entry name" value="Glyco_hydro/deAcase_b/a-brl"/>
</dbReference>
<organism evidence="4 5">
    <name type="scientific">Blastopirellula marina</name>
    <dbReference type="NCBI Taxonomy" id="124"/>
    <lineage>
        <taxon>Bacteria</taxon>
        <taxon>Pseudomonadati</taxon>
        <taxon>Planctomycetota</taxon>
        <taxon>Planctomycetia</taxon>
        <taxon>Pirellulales</taxon>
        <taxon>Pirellulaceae</taxon>
        <taxon>Blastopirellula</taxon>
    </lineage>
</organism>
<evidence type="ECO:0000259" key="3">
    <source>
        <dbReference type="PROSITE" id="PS51677"/>
    </source>
</evidence>
<protein>
    <submittedName>
        <fullName evidence="4">Xylanase</fullName>
    </submittedName>
</protein>
<dbReference type="SUPFAM" id="SSF88713">
    <property type="entry name" value="Glycoside hydrolase/deacetylase"/>
    <property type="match status" value="1"/>
</dbReference>
<dbReference type="Pfam" id="PF01522">
    <property type="entry name" value="Polysacc_deac_1"/>
    <property type="match status" value="1"/>
</dbReference>
<evidence type="ECO:0000313" key="4">
    <source>
        <dbReference type="EMBL" id="PQO27234.1"/>
    </source>
</evidence>
<accession>A0A2S8F5M6</accession>
<dbReference type="PANTHER" id="PTHR34216:SF3">
    <property type="entry name" value="POLY-BETA-1,6-N-ACETYL-D-GLUCOSAMINE N-DEACETYLASE"/>
    <property type="match status" value="1"/>
</dbReference>
<comment type="subcellular location">
    <subcellularLocation>
        <location evidence="1">Secreted</location>
    </subcellularLocation>
</comment>
<evidence type="ECO:0000256" key="2">
    <source>
        <dbReference type="ARBA" id="ARBA00022729"/>
    </source>
</evidence>
<keyword evidence="4" id="KW-0378">Hydrolase</keyword>
<keyword evidence="2" id="KW-0732">Signal</keyword>
<proteinExistence type="predicted"/>
<sequence>MKLRNMNALKSAIVDTYTMATWPWRARFRQVHARVGMAPVMVLFYHRVADRDVTPWTITCDDFRRHLDYLQAKFEIVSLAEGQRRIAMRFNTDPCVAITFDDGYGDNSEFAIPELNARQMPATYFVTLGNVLSGEPFAHDAKLGISARPNSVAELREMIAGGNIEIGGHTRTHADIGSLHDPARIQDEVIDATRELEQLIDQPIRYFAFPFGLPANLNDAAINLLRQNGILAFCSAYGGYNFPGDDPYHIQRIHGDSELSRLRNWLTIDPRKVAGVPRYQPRYTRLPESSGEQA</sequence>
<dbReference type="PANTHER" id="PTHR34216">
    <property type="match status" value="1"/>
</dbReference>
<keyword evidence="4" id="KW-0119">Carbohydrate metabolism</keyword>
<keyword evidence="4" id="KW-0624">Polysaccharide degradation</keyword>
<dbReference type="Proteomes" id="UP000239388">
    <property type="component" value="Unassembled WGS sequence"/>
</dbReference>
<dbReference type="PROSITE" id="PS51677">
    <property type="entry name" value="NODB"/>
    <property type="match status" value="1"/>
</dbReference>
<dbReference type="GO" id="GO:0005576">
    <property type="term" value="C:extracellular region"/>
    <property type="evidence" value="ECO:0007669"/>
    <property type="project" value="UniProtKB-SubCell"/>
</dbReference>
<dbReference type="GO" id="GO:0016810">
    <property type="term" value="F:hydrolase activity, acting on carbon-nitrogen (but not peptide) bonds"/>
    <property type="evidence" value="ECO:0007669"/>
    <property type="project" value="InterPro"/>
</dbReference>
<dbReference type="GO" id="GO:0016798">
    <property type="term" value="F:hydrolase activity, acting on glycosyl bonds"/>
    <property type="evidence" value="ECO:0007669"/>
    <property type="project" value="UniProtKB-KW"/>
</dbReference>
<reference evidence="4 5" key="1">
    <citation type="submission" date="2018-02" db="EMBL/GenBank/DDBJ databases">
        <title>Comparative genomes isolates from brazilian mangrove.</title>
        <authorList>
            <person name="Araujo J.E."/>
            <person name="Taketani R.G."/>
            <person name="Silva M.C.P."/>
            <person name="Loureco M.V."/>
            <person name="Andreote F.D."/>
        </authorList>
    </citation>
    <scope>NUCLEOTIDE SEQUENCE [LARGE SCALE GENOMIC DNA]</scope>
    <source>
        <strain evidence="4 5">NAP PRIS-MGV</strain>
    </source>
</reference>
<keyword evidence="4" id="KW-0326">Glycosidase</keyword>
<dbReference type="InterPro" id="IPR051398">
    <property type="entry name" value="Polysacch_Deacetylase"/>
</dbReference>
<feature type="domain" description="NodB homology" evidence="3">
    <location>
        <begin position="94"/>
        <end position="294"/>
    </location>
</feature>
<keyword evidence="4" id="KW-0858">Xylan degradation</keyword>
<dbReference type="InterPro" id="IPR002509">
    <property type="entry name" value="NODB_dom"/>
</dbReference>
<dbReference type="GO" id="GO:0045493">
    <property type="term" value="P:xylan catabolic process"/>
    <property type="evidence" value="ECO:0007669"/>
    <property type="project" value="UniProtKB-KW"/>
</dbReference>